<dbReference type="Pfam" id="PF13439">
    <property type="entry name" value="Glyco_transf_4"/>
    <property type="match status" value="1"/>
</dbReference>
<feature type="domain" description="Glycosyl transferase family 1" evidence="1">
    <location>
        <begin position="193"/>
        <end position="335"/>
    </location>
</feature>
<dbReference type="STRING" id="1802519.A2961_01340"/>
<organism evidence="3 4">
    <name type="scientific">Candidatus Woesebacteria bacterium RIFCSPLOWO2_01_FULL_39_21</name>
    <dbReference type="NCBI Taxonomy" id="1802519"/>
    <lineage>
        <taxon>Bacteria</taxon>
        <taxon>Candidatus Woeseibacteriota</taxon>
    </lineage>
</organism>
<gene>
    <name evidence="3" type="ORF">A2961_01340</name>
</gene>
<feature type="domain" description="Glycosyltransferase subfamily 4-like N-terminal" evidence="2">
    <location>
        <begin position="15"/>
        <end position="182"/>
    </location>
</feature>
<dbReference type="CDD" id="cd03801">
    <property type="entry name" value="GT4_PimA-like"/>
    <property type="match status" value="1"/>
</dbReference>
<evidence type="ECO:0000259" key="1">
    <source>
        <dbReference type="Pfam" id="PF00534"/>
    </source>
</evidence>
<dbReference type="Pfam" id="PF00534">
    <property type="entry name" value="Glycos_transf_1"/>
    <property type="match status" value="1"/>
</dbReference>
<dbReference type="AlphaFoldDB" id="A0A1F8BGG5"/>
<dbReference type="GO" id="GO:0016757">
    <property type="term" value="F:glycosyltransferase activity"/>
    <property type="evidence" value="ECO:0007669"/>
    <property type="project" value="InterPro"/>
</dbReference>
<dbReference type="EMBL" id="MGHF01000020">
    <property type="protein sequence ID" value="OGM63166.1"/>
    <property type="molecule type" value="Genomic_DNA"/>
</dbReference>
<dbReference type="Gene3D" id="3.40.50.2000">
    <property type="entry name" value="Glycogen Phosphorylase B"/>
    <property type="match status" value="2"/>
</dbReference>
<name>A0A1F8BGG5_9BACT</name>
<evidence type="ECO:0000313" key="4">
    <source>
        <dbReference type="Proteomes" id="UP000177082"/>
    </source>
</evidence>
<evidence type="ECO:0008006" key="5">
    <source>
        <dbReference type="Google" id="ProtNLM"/>
    </source>
</evidence>
<comment type="caution">
    <text evidence="3">The sequence shown here is derived from an EMBL/GenBank/DDBJ whole genome shotgun (WGS) entry which is preliminary data.</text>
</comment>
<accession>A0A1F8BGG5</accession>
<dbReference type="PANTHER" id="PTHR45947:SF3">
    <property type="entry name" value="SULFOQUINOVOSYL TRANSFERASE SQD2"/>
    <property type="match status" value="1"/>
</dbReference>
<evidence type="ECO:0000313" key="3">
    <source>
        <dbReference type="EMBL" id="OGM63166.1"/>
    </source>
</evidence>
<evidence type="ECO:0000259" key="2">
    <source>
        <dbReference type="Pfam" id="PF13439"/>
    </source>
</evidence>
<reference evidence="3 4" key="1">
    <citation type="journal article" date="2016" name="Nat. Commun.">
        <title>Thousands of microbial genomes shed light on interconnected biogeochemical processes in an aquifer system.</title>
        <authorList>
            <person name="Anantharaman K."/>
            <person name="Brown C.T."/>
            <person name="Hug L.A."/>
            <person name="Sharon I."/>
            <person name="Castelle C.J."/>
            <person name="Probst A.J."/>
            <person name="Thomas B.C."/>
            <person name="Singh A."/>
            <person name="Wilkins M.J."/>
            <person name="Karaoz U."/>
            <person name="Brodie E.L."/>
            <person name="Williams K.H."/>
            <person name="Hubbard S.S."/>
            <person name="Banfield J.F."/>
        </authorList>
    </citation>
    <scope>NUCLEOTIDE SEQUENCE [LARGE SCALE GENOMIC DNA]</scope>
</reference>
<sequence>MKKLRLGLLVLSNSWGGAEESIYNMAKNIDKKEFAVSLLVNEFLCDRYKDIRSVSVVNLGRLESNKKIQKVYTLIKIRSRLFESVKKYRIEIIHARLENSLILLGTMLNKPSVPLVFTLCGDETKIYHNPKTLEQKLIRMFLNRMLKDNDVTVTSVSNWLVKDFDKENKTKIKVISNGVDINKFRPLKLRRFNKSILFVGRYVEGKGIEDLLKVARQLKNYKFIFAGKGPLVSLLKLENTKDIGFQRRESLIKLYSQVTLCTFPSYSEGMPMVGLEAMACGTPVVASYVGFGEYIDNRVDGLIIEPGNIIQLKRAILKLMENSNLRKRLGKNARKKALKYDIKRVVLKYQDLYREVAK</sequence>
<protein>
    <recommendedName>
        <fullName evidence="5">Glycosyl transferase family 1 domain-containing protein</fullName>
    </recommendedName>
</protein>
<dbReference type="PANTHER" id="PTHR45947">
    <property type="entry name" value="SULFOQUINOVOSYL TRANSFERASE SQD2"/>
    <property type="match status" value="1"/>
</dbReference>
<dbReference type="Proteomes" id="UP000177082">
    <property type="component" value="Unassembled WGS sequence"/>
</dbReference>
<dbReference type="SUPFAM" id="SSF53756">
    <property type="entry name" value="UDP-Glycosyltransferase/glycogen phosphorylase"/>
    <property type="match status" value="1"/>
</dbReference>
<dbReference type="InterPro" id="IPR050194">
    <property type="entry name" value="Glycosyltransferase_grp1"/>
</dbReference>
<proteinExistence type="predicted"/>
<dbReference type="InterPro" id="IPR028098">
    <property type="entry name" value="Glyco_trans_4-like_N"/>
</dbReference>
<dbReference type="InterPro" id="IPR001296">
    <property type="entry name" value="Glyco_trans_1"/>
</dbReference>